<feature type="compositionally biased region" description="Basic and acidic residues" evidence="1">
    <location>
        <begin position="58"/>
        <end position="74"/>
    </location>
</feature>
<protein>
    <submittedName>
        <fullName evidence="2">Uncharacterized protein</fullName>
    </submittedName>
</protein>
<feature type="non-terminal residue" evidence="2">
    <location>
        <position position="1"/>
    </location>
</feature>
<reference evidence="2" key="1">
    <citation type="journal article" date="2014" name="Front. Microbiol.">
        <title>High frequency of phylogenetically diverse reductive dehalogenase-homologous genes in deep subseafloor sedimentary metagenomes.</title>
        <authorList>
            <person name="Kawai M."/>
            <person name="Futagami T."/>
            <person name="Toyoda A."/>
            <person name="Takaki Y."/>
            <person name="Nishi S."/>
            <person name="Hori S."/>
            <person name="Arai W."/>
            <person name="Tsubouchi T."/>
            <person name="Morono Y."/>
            <person name="Uchiyama I."/>
            <person name="Ito T."/>
            <person name="Fujiyama A."/>
            <person name="Inagaki F."/>
            <person name="Takami H."/>
        </authorList>
    </citation>
    <scope>NUCLEOTIDE SEQUENCE</scope>
    <source>
        <strain evidence="2">Expedition CK06-06</strain>
    </source>
</reference>
<accession>X1KE31</accession>
<feature type="region of interest" description="Disordered" evidence="1">
    <location>
        <begin position="48"/>
        <end position="91"/>
    </location>
</feature>
<feature type="compositionally biased region" description="Acidic residues" evidence="1">
    <location>
        <begin position="75"/>
        <end position="91"/>
    </location>
</feature>
<name>X1KE31_9ZZZZ</name>
<comment type="caution">
    <text evidence="2">The sequence shown here is derived from an EMBL/GenBank/DDBJ whole genome shotgun (WGS) entry which is preliminary data.</text>
</comment>
<evidence type="ECO:0000256" key="1">
    <source>
        <dbReference type="SAM" id="MobiDB-lite"/>
    </source>
</evidence>
<feature type="compositionally biased region" description="Acidic residues" evidence="1">
    <location>
        <begin position="48"/>
        <end position="57"/>
    </location>
</feature>
<gene>
    <name evidence="2" type="ORF">S06H3_17137</name>
</gene>
<evidence type="ECO:0000313" key="2">
    <source>
        <dbReference type="EMBL" id="GAI04903.1"/>
    </source>
</evidence>
<dbReference type="EMBL" id="BARV01008539">
    <property type="protein sequence ID" value="GAI04903.1"/>
    <property type="molecule type" value="Genomic_DNA"/>
</dbReference>
<organism evidence="2">
    <name type="scientific">marine sediment metagenome</name>
    <dbReference type="NCBI Taxonomy" id="412755"/>
    <lineage>
        <taxon>unclassified sequences</taxon>
        <taxon>metagenomes</taxon>
        <taxon>ecological metagenomes</taxon>
    </lineage>
</organism>
<dbReference type="AlphaFoldDB" id="X1KE31"/>
<sequence length="91" mass="10341">DLGELTKKRLISLAWMLIVEEGEEVLETMVKADIIKLIKERVGEEDFVGEISEEEDIPSDRPDLPDIGEGKGKADEEEEIELEESEIIEEE</sequence>
<proteinExistence type="predicted"/>